<dbReference type="Gene3D" id="1.10.3290.10">
    <property type="entry name" value="Fido-like domain"/>
    <property type="match status" value="1"/>
</dbReference>
<keyword evidence="2" id="KW-0548">Nucleotidyltransferase</keyword>
<feature type="domain" description="Fido" evidence="8">
    <location>
        <begin position="49"/>
        <end position="188"/>
    </location>
</feature>
<gene>
    <name evidence="9" type="ORF">O0535_22030</name>
</gene>
<dbReference type="PROSITE" id="PS51459">
    <property type="entry name" value="FIDO"/>
    <property type="match status" value="1"/>
</dbReference>
<protein>
    <recommendedName>
        <fullName evidence="5">protein adenylyltransferase</fullName>
        <ecNumber evidence="5">2.7.7.108</ecNumber>
    </recommendedName>
</protein>
<dbReference type="Proteomes" id="UP001067708">
    <property type="component" value="Unassembled WGS sequence"/>
</dbReference>
<evidence type="ECO:0000256" key="2">
    <source>
        <dbReference type="ARBA" id="ARBA00022695"/>
    </source>
</evidence>
<dbReference type="SUPFAM" id="SSF140931">
    <property type="entry name" value="Fic-like"/>
    <property type="match status" value="1"/>
</dbReference>
<reference evidence="9" key="1">
    <citation type="submission" date="2022-09" db="EMBL/GenBank/DDBJ databases">
        <title>Genome analysis and characterization of larvicidal activity of Brevibacillus strains.</title>
        <authorList>
            <person name="Patrusheva E.V."/>
            <person name="Izotova A.O."/>
            <person name="Toshchakov S.V."/>
            <person name="Sineoky S.P."/>
        </authorList>
    </citation>
    <scope>NUCLEOTIDE SEQUENCE</scope>
    <source>
        <strain evidence="9">VKPM_B-13244</strain>
    </source>
</reference>
<dbReference type="InterPro" id="IPR003812">
    <property type="entry name" value="Fido"/>
</dbReference>
<evidence type="ECO:0000256" key="1">
    <source>
        <dbReference type="ARBA" id="ARBA00022679"/>
    </source>
</evidence>
<dbReference type="Pfam" id="PF02661">
    <property type="entry name" value="Fic"/>
    <property type="match status" value="1"/>
</dbReference>
<evidence type="ECO:0000256" key="3">
    <source>
        <dbReference type="ARBA" id="ARBA00022741"/>
    </source>
</evidence>
<evidence type="ECO:0000256" key="4">
    <source>
        <dbReference type="ARBA" id="ARBA00022840"/>
    </source>
</evidence>
<keyword evidence="1" id="KW-0808">Transferase</keyword>
<comment type="caution">
    <text evidence="9">The sequence shown here is derived from an EMBL/GenBank/DDBJ whole genome shotgun (WGS) entry which is preliminary data.</text>
</comment>
<dbReference type="EC" id="2.7.7.108" evidence="5"/>
<keyword evidence="3" id="KW-0547">Nucleotide-binding</keyword>
<keyword evidence="4" id="KW-0067">ATP-binding</keyword>
<name>A0ABT4I2X3_9BACL</name>
<comment type="catalytic activity">
    <reaction evidence="7">
        <text>L-tyrosyl-[protein] + ATP = O-(5'-adenylyl)-L-tyrosyl-[protein] + diphosphate</text>
        <dbReference type="Rhea" id="RHEA:54288"/>
        <dbReference type="Rhea" id="RHEA-COMP:10136"/>
        <dbReference type="Rhea" id="RHEA-COMP:13846"/>
        <dbReference type="ChEBI" id="CHEBI:30616"/>
        <dbReference type="ChEBI" id="CHEBI:33019"/>
        <dbReference type="ChEBI" id="CHEBI:46858"/>
        <dbReference type="ChEBI" id="CHEBI:83624"/>
        <dbReference type="EC" id="2.7.7.108"/>
    </reaction>
</comment>
<accession>A0ABT4I2X3</accession>
<sequence>MQSKHCYSGTDVLINKFNVRDQDQLDVYETAYTHKRISELGIKPLYGKFDLPHLTKIHTYIFQDLYNFAGTLRSENISKGFFSFADARYLESEAKVLFENLKKENYLKGLDHNAFSERAAHYLAEINVLHPFREGNGRTQRELIRTLGLNAGYQIDWSKVTKEQLLNATIKSVVDTKELEQIMGKVVVNQEPNKHLIRFYKNQDNSRKRELFLER</sequence>
<comment type="catalytic activity">
    <reaction evidence="6">
        <text>L-threonyl-[protein] + ATP = 3-O-(5'-adenylyl)-L-threonyl-[protein] + diphosphate</text>
        <dbReference type="Rhea" id="RHEA:54292"/>
        <dbReference type="Rhea" id="RHEA-COMP:11060"/>
        <dbReference type="Rhea" id="RHEA-COMP:13847"/>
        <dbReference type="ChEBI" id="CHEBI:30013"/>
        <dbReference type="ChEBI" id="CHEBI:30616"/>
        <dbReference type="ChEBI" id="CHEBI:33019"/>
        <dbReference type="ChEBI" id="CHEBI:138113"/>
        <dbReference type="EC" id="2.7.7.108"/>
    </reaction>
</comment>
<evidence type="ECO:0000256" key="6">
    <source>
        <dbReference type="ARBA" id="ARBA00047939"/>
    </source>
</evidence>
<evidence type="ECO:0000256" key="7">
    <source>
        <dbReference type="ARBA" id="ARBA00048696"/>
    </source>
</evidence>
<proteinExistence type="predicted"/>
<keyword evidence="10" id="KW-1185">Reference proteome</keyword>
<evidence type="ECO:0000259" key="8">
    <source>
        <dbReference type="PROSITE" id="PS51459"/>
    </source>
</evidence>
<dbReference type="PANTHER" id="PTHR39560:SF1">
    <property type="entry name" value="PROTEIN ADENYLYLTRANSFERASE FIC-RELATED"/>
    <property type="match status" value="1"/>
</dbReference>
<evidence type="ECO:0000313" key="10">
    <source>
        <dbReference type="Proteomes" id="UP001067708"/>
    </source>
</evidence>
<dbReference type="EMBL" id="JAPTNG010000023">
    <property type="protein sequence ID" value="MCZ0833389.1"/>
    <property type="molecule type" value="Genomic_DNA"/>
</dbReference>
<dbReference type="InterPro" id="IPR036597">
    <property type="entry name" value="Fido-like_dom_sf"/>
</dbReference>
<evidence type="ECO:0000313" key="9">
    <source>
        <dbReference type="EMBL" id="MCZ0833389.1"/>
    </source>
</evidence>
<dbReference type="RefSeq" id="WP_258418335.1">
    <property type="nucleotide sequence ID" value="NZ_JAPTNG010000023.1"/>
</dbReference>
<dbReference type="PANTHER" id="PTHR39560">
    <property type="entry name" value="PROTEIN ADENYLYLTRANSFERASE FIC-RELATED"/>
    <property type="match status" value="1"/>
</dbReference>
<organism evidence="9 10">
    <name type="scientific">Brevibacillus halotolerans</name>
    <dbReference type="NCBI Taxonomy" id="1507437"/>
    <lineage>
        <taxon>Bacteria</taxon>
        <taxon>Bacillati</taxon>
        <taxon>Bacillota</taxon>
        <taxon>Bacilli</taxon>
        <taxon>Bacillales</taxon>
        <taxon>Paenibacillaceae</taxon>
        <taxon>Brevibacillus</taxon>
    </lineage>
</organism>
<evidence type="ECO:0000256" key="5">
    <source>
        <dbReference type="ARBA" id="ARBA00034531"/>
    </source>
</evidence>